<dbReference type="InterPro" id="IPR001584">
    <property type="entry name" value="Integrase_cat-core"/>
</dbReference>
<dbReference type="AlphaFoldDB" id="A0A5J4YTC8"/>
<feature type="compositionally biased region" description="Polar residues" evidence="1">
    <location>
        <begin position="515"/>
        <end position="529"/>
    </location>
</feature>
<dbReference type="PROSITE" id="PS50994">
    <property type="entry name" value="INTEGRASE"/>
    <property type="match status" value="1"/>
</dbReference>
<reference evidence="4" key="1">
    <citation type="journal article" date="2019" name="Nat. Commun.">
        <title>Expansion of phycobilisome linker gene families in mesophilic red algae.</title>
        <authorList>
            <person name="Lee J."/>
            <person name="Kim D."/>
            <person name="Bhattacharya D."/>
            <person name="Yoon H.S."/>
        </authorList>
    </citation>
    <scope>NUCLEOTIDE SEQUENCE [LARGE SCALE GENOMIC DNA]</scope>
    <source>
        <strain evidence="4">CCMP 1328</strain>
    </source>
</reference>
<dbReference type="PANTHER" id="PTHR11439">
    <property type="entry name" value="GAG-POL-RELATED RETROTRANSPOSON"/>
    <property type="match status" value="1"/>
</dbReference>
<keyword evidence="4" id="KW-1185">Reference proteome</keyword>
<evidence type="ECO:0000313" key="4">
    <source>
        <dbReference type="Proteomes" id="UP000324585"/>
    </source>
</evidence>
<feature type="region of interest" description="Disordered" evidence="1">
    <location>
        <begin position="593"/>
        <end position="622"/>
    </location>
</feature>
<evidence type="ECO:0000313" key="3">
    <source>
        <dbReference type="EMBL" id="KAA8494761.1"/>
    </source>
</evidence>
<dbReference type="EMBL" id="VRMN01000004">
    <property type="protein sequence ID" value="KAA8494761.1"/>
    <property type="molecule type" value="Genomic_DNA"/>
</dbReference>
<dbReference type="Proteomes" id="UP000324585">
    <property type="component" value="Unassembled WGS sequence"/>
</dbReference>
<dbReference type="GO" id="GO:0015074">
    <property type="term" value="P:DNA integration"/>
    <property type="evidence" value="ECO:0007669"/>
    <property type="project" value="InterPro"/>
</dbReference>
<dbReference type="InterPro" id="IPR013103">
    <property type="entry name" value="RVT_2"/>
</dbReference>
<organism evidence="3 4">
    <name type="scientific">Porphyridium purpureum</name>
    <name type="common">Red alga</name>
    <name type="synonym">Porphyridium cruentum</name>
    <dbReference type="NCBI Taxonomy" id="35688"/>
    <lineage>
        <taxon>Eukaryota</taxon>
        <taxon>Rhodophyta</taxon>
        <taxon>Bangiophyceae</taxon>
        <taxon>Porphyridiales</taxon>
        <taxon>Porphyridiaceae</taxon>
        <taxon>Porphyridium</taxon>
    </lineage>
</organism>
<gene>
    <name evidence="3" type="ORF">FVE85_3002</name>
</gene>
<evidence type="ECO:0000259" key="2">
    <source>
        <dbReference type="PROSITE" id="PS50994"/>
    </source>
</evidence>
<protein>
    <submittedName>
        <fullName evidence="3">Copia protein</fullName>
    </submittedName>
</protein>
<dbReference type="CDD" id="cd09272">
    <property type="entry name" value="RNase_HI_RT_Ty1"/>
    <property type="match status" value="1"/>
</dbReference>
<comment type="caution">
    <text evidence="3">The sequence shown here is derived from an EMBL/GenBank/DDBJ whole genome shotgun (WGS) entry which is preliminary data.</text>
</comment>
<feature type="domain" description="Integrase catalytic" evidence="2">
    <location>
        <begin position="236"/>
        <end position="402"/>
    </location>
</feature>
<sequence length="1248" mass="138197">MERTVRVALRAISTEAQSIGIDTMSSEHVFASRALLTSIRKTKDVILLSGIERGTDGVLIDEVGETIFGTVYYSDKVAGNVLSFSRLLESGRPVRYSVEEDAFFIGTGARGNAPAEVGFYRKARLYVSKFDAKEKRLTYSATARSYSPQQVPNATSEPVQTEDSFTKREIKRAAEAMELQRCLGYPSIDVVKTMLRRGDIEHCDFTVADIDRAVCIWGKDVSRIKGKTTGHKTPVVRIVPQRTESVAQEMHCDLMFLEGYTFVITVVKPMHFIITTMAKGKTAKDMSAAMKKQVAFLKAHRIDVRAVKTDPESGLLAIVEELSETGILLNQTASAEAVPAVERAIRTVKEIARSTLYSLPFALPKELLPQLVQYSTHRCNIVPGTTGWHDAETPMSRMTGVKASMKRDLALKFGDYVQAESAKVDNSLKARTVGCIALYPVGNVEGSWVLLNLNSMRETRRQRWQKVSIPEEVISYLNGFKGTISLLRDNEADALTDSENEIETASAQEYPRSQGALNMSHTGPISGTGEQLGGEQSAASTGPESQHAETPRHAVQAGSDRETSCLPAEAGSGEGMLALPLQVGSAENVAVPPMEQDTETTGGTRDVQVQPRPREGMCDEMNPVDSCNDQDLGDIKLGNMSVSDVPVRSNGTMDSALIIRDITSRLPPVPSRGAKRARFVQSCDDTGIRSSKKRRTFRAMWRLVKKSKCLSAIVRKAYTEYGTSGLRAVINELMQMSAWDKDVLEPITRKLTDDEKRSLLPTHMILDEKRNPQTNEVVKIKARLVAGGHRQERELFPDSASPTVSTEALLSLAALAAHERRKVATIDFPGAYLNVSMPKEGPQVFVRLDRELSSVMVEIDPELEQAVGQSGTIICRLKKAMYGCITSAKLWYNHLVKDLQDIGFMVCVNDPCVLKRAEDDMWLVVHVDDIKLFAKNCEDIARLSSELKARYQGLKVCINQTVEYLGLVFRYDDMGHVEVSMPAFTDRLLSEANVTGSAKTPATDNLFDVHANSQSLSQKEKATFHTLVAKLLYLAKRIRPELLLVTSHLTRRVIAPNADDQAKWNRALKYLARTTEQVLRLGVKTCPEGHVEVSIFVDAAFGVHSDMHSHTGCVVSLGRGAVYAKSSRHTLVTKSSTEAELVGVSDMMGQSIWIAALLTELDVDVKRKVLYQDNEATMALIRNGRPNSFRTRHIALRYFFTSDRISRGELDLKHCPTELMWADILTKPVQGQLFQKLRAWMLGAEESP</sequence>
<dbReference type="PANTHER" id="PTHR11439:SF467">
    <property type="entry name" value="INTEGRASE CATALYTIC DOMAIN-CONTAINING PROTEIN"/>
    <property type="match status" value="1"/>
</dbReference>
<dbReference type="OrthoDB" id="8030761at2759"/>
<feature type="region of interest" description="Disordered" evidence="1">
    <location>
        <begin position="508"/>
        <end position="572"/>
    </location>
</feature>
<accession>A0A5J4YTC8</accession>
<name>A0A5J4YTC8_PORPP</name>
<proteinExistence type="predicted"/>
<evidence type="ECO:0000256" key="1">
    <source>
        <dbReference type="SAM" id="MobiDB-lite"/>
    </source>
</evidence>
<dbReference type="Pfam" id="PF07727">
    <property type="entry name" value="RVT_2"/>
    <property type="match status" value="1"/>
</dbReference>